<dbReference type="STRING" id="933388.S8AUM2"/>
<dbReference type="eggNOG" id="ENOG502SNKW">
    <property type="taxonomic scope" value="Eukaryota"/>
</dbReference>
<dbReference type="EMBL" id="KB644408">
    <property type="protein sequence ID" value="EPS25552.1"/>
    <property type="molecule type" value="Genomic_DNA"/>
</dbReference>
<organism evidence="7 8">
    <name type="scientific">Penicillium oxalicum (strain 114-2 / CGMCC 5302)</name>
    <name type="common">Penicillium decumbens</name>
    <dbReference type="NCBI Taxonomy" id="933388"/>
    <lineage>
        <taxon>Eukaryota</taxon>
        <taxon>Fungi</taxon>
        <taxon>Dikarya</taxon>
        <taxon>Ascomycota</taxon>
        <taxon>Pezizomycotina</taxon>
        <taxon>Eurotiomycetes</taxon>
        <taxon>Eurotiomycetidae</taxon>
        <taxon>Eurotiales</taxon>
        <taxon>Aspergillaceae</taxon>
        <taxon>Penicillium</taxon>
    </lineage>
</organism>
<keyword evidence="2" id="KW-0238">DNA-binding</keyword>
<evidence type="ECO:0000259" key="6">
    <source>
        <dbReference type="PROSITE" id="PS50048"/>
    </source>
</evidence>
<gene>
    <name evidence="7" type="ORF">PDE_00486</name>
</gene>
<dbReference type="AlphaFoldDB" id="S8AUM2"/>
<dbReference type="SMART" id="SM00066">
    <property type="entry name" value="GAL4"/>
    <property type="match status" value="1"/>
</dbReference>
<feature type="region of interest" description="Disordered" evidence="5">
    <location>
        <begin position="58"/>
        <end position="106"/>
    </location>
</feature>
<evidence type="ECO:0000256" key="3">
    <source>
        <dbReference type="ARBA" id="ARBA00023163"/>
    </source>
</evidence>
<dbReference type="InterPro" id="IPR001138">
    <property type="entry name" value="Zn2Cys6_DnaBD"/>
</dbReference>
<keyword evidence="3" id="KW-0804">Transcription</keyword>
<dbReference type="Pfam" id="PF11951">
    <property type="entry name" value="Fungal_trans_2"/>
    <property type="match status" value="1"/>
</dbReference>
<dbReference type="Proteomes" id="UP000019376">
    <property type="component" value="Unassembled WGS sequence"/>
</dbReference>
<dbReference type="Gene3D" id="4.10.240.10">
    <property type="entry name" value="Zn(2)-C6 fungal-type DNA-binding domain"/>
    <property type="match status" value="1"/>
</dbReference>
<sequence length="578" mass="64219">MVYCGKPSKGCGHCRSRKIRCDQARPACAQCIRAKRECPGYRDQLSLMFRDESKSVVRKAKAGAGSSPSSRGRPNGVSVRSSRTASPDRNEGTLVSQDPAHSFRSDKSGLVELGTSTCWARSPEVQPSTEASREEAICFFLRGNAVPGNLWMGELLDRFLAGPSTTPSMKAMQSSLLAVSSAMLCRARKIRALTRLAQEEYVSALNLLNTALTDVEDAKSNQALGAVILLAMYEIVTTRAPRDINQWTKHISGATALLHLRGPEQVNSEIGLKLFLHLRYQIVISCIQRTVRVPESLLHYTGYAISLRPAEAQSNRLIMVISRLASLRADLREGILTDSREVLATTSSIEADLVAWLATLPPEFNYQTHTVTPHELRWQKRRGGLIPYDGQYHEYPNIWICNTWNQYRCTQIIIDEIALEHIRKLSQSSTTMPLSDEIRQRCRIARAKIRRLAVEICRSIPCIVGAHLDHRSPSALPPERCMGGLMVLWPLFLAGIVERPGHSLRRWVIQCLRLIGHTFGLDQALATMDIVAADAGILRETDERAVAEEIVLPTVLESSVTLPDVHYSQVPASSETII</sequence>
<dbReference type="GO" id="GO:0008270">
    <property type="term" value="F:zinc ion binding"/>
    <property type="evidence" value="ECO:0007669"/>
    <property type="project" value="InterPro"/>
</dbReference>
<feature type="compositionally biased region" description="Low complexity" evidence="5">
    <location>
        <begin position="62"/>
        <end position="74"/>
    </location>
</feature>
<dbReference type="PANTHER" id="PTHR38791:SF5">
    <property type="entry name" value="TRANSCRIPTION FACTOR DBAG-RELATED"/>
    <property type="match status" value="1"/>
</dbReference>
<feature type="domain" description="Zn(2)-C6 fungal-type" evidence="6">
    <location>
        <begin position="10"/>
        <end position="38"/>
    </location>
</feature>
<dbReference type="PROSITE" id="PS50048">
    <property type="entry name" value="ZN2_CY6_FUNGAL_2"/>
    <property type="match status" value="1"/>
</dbReference>
<evidence type="ECO:0000256" key="4">
    <source>
        <dbReference type="ARBA" id="ARBA00023242"/>
    </source>
</evidence>
<dbReference type="InterPro" id="IPR036864">
    <property type="entry name" value="Zn2-C6_fun-type_DNA-bd_sf"/>
</dbReference>
<dbReference type="PANTHER" id="PTHR38791">
    <property type="entry name" value="ZN(II)2CYS6 TRANSCRIPTION FACTOR (EUROFUNG)-RELATED-RELATED"/>
    <property type="match status" value="1"/>
</dbReference>
<keyword evidence="4" id="KW-0539">Nucleus</keyword>
<dbReference type="SUPFAM" id="SSF57701">
    <property type="entry name" value="Zn2/Cys6 DNA-binding domain"/>
    <property type="match status" value="1"/>
</dbReference>
<dbReference type="Pfam" id="PF00172">
    <property type="entry name" value="Zn_clus"/>
    <property type="match status" value="1"/>
</dbReference>
<evidence type="ECO:0000313" key="7">
    <source>
        <dbReference type="EMBL" id="EPS25552.1"/>
    </source>
</evidence>
<evidence type="ECO:0000313" key="8">
    <source>
        <dbReference type="Proteomes" id="UP000019376"/>
    </source>
</evidence>
<keyword evidence="1" id="KW-0805">Transcription regulation</keyword>
<dbReference type="PROSITE" id="PS00463">
    <property type="entry name" value="ZN2_CY6_FUNGAL_1"/>
    <property type="match status" value="1"/>
</dbReference>
<protein>
    <recommendedName>
        <fullName evidence="6">Zn(2)-C6 fungal-type domain-containing protein</fullName>
    </recommendedName>
</protein>
<dbReference type="InterPro" id="IPR053175">
    <property type="entry name" value="DHMBA_Reg_Transcription_Factor"/>
</dbReference>
<evidence type="ECO:0000256" key="1">
    <source>
        <dbReference type="ARBA" id="ARBA00023015"/>
    </source>
</evidence>
<dbReference type="PhylomeDB" id="S8AUM2"/>
<dbReference type="InterPro" id="IPR021858">
    <property type="entry name" value="Fun_TF"/>
</dbReference>
<dbReference type="CDD" id="cd00067">
    <property type="entry name" value="GAL4"/>
    <property type="match status" value="1"/>
</dbReference>
<proteinExistence type="predicted"/>
<dbReference type="GO" id="GO:0003677">
    <property type="term" value="F:DNA binding"/>
    <property type="evidence" value="ECO:0007669"/>
    <property type="project" value="UniProtKB-KW"/>
</dbReference>
<name>S8AUM2_PENO1</name>
<evidence type="ECO:0000256" key="2">
    <source>
        <dbReference type="ARBA" id="ARBA00023125"/>
    </source>
</evidence>
<accession>S8AUM2</accession>
<dbReference type="OrthoDB" id="2991872at2759"/>
<evidence type="ECO:0000256" key="5">
    <source>
        <dbReference type="SAM" id="MobiDB-lite"/>
    </source>
</evidence>
<dbReference type="GO" id="GO:0000981">
    <property type="term" value="F:DNA-binding transcription factor activity, RNA polymerase II-specific"/>
    <property type="evidence" value="ECO:0007669"/>
    <property type="project" value="InterPro"/>
</dbReference>
<keyword evidence="8" id="KW-1185">Reference proteome</keyword>
<reference evidence="7 8" key="1">
    <citation type="journal article" date="2013" name="PLoS ONE">
        <title>Genomic and secretomic analyses reveal unique features of the lignocellulolytic enzyme system of Penicillium decumbens.</title>
        <authorList>
            <person name="Liu G."/>
            <person name="Zhang L."/>
            <person name="Wei X."/>
            <person name="Zou G."/>
            <person name="Qin Y."/>
            <person name="Ma L."/>
            <person name="Li J."/>
            <person name="Zheng H."/>
            <person name="Wang S."/>
            <person name="Wang C."/>
            <person name="Xun L."/>
            <person name="Zhao G.-P."/>
            <person name="Zhou Z."/>
            <person name="Qu Y."/>
        </authorList>
    </citation>
    <scope>NUCLEOTIDE SEQUENCE [LARGE SCALE GENOMIC DNA]</scope>
    <source>
        <strain evidence="8">114-2 / CGMCC 5302</strain>
    </source>
</reference>
<dbReference type="HOGENOM" id="CLU_013866_5_1_1"/>